<dbReference type="InParanoid" id="A0A0V1AV40"/>
<comment type="caution">
    <text evidence="1">The sequence shown here is derived from an EMBL/GenBank/DDBJ whole genome shotgun (WGS) entry which is preliminary data.</text>
</comment>
<name>A0A0V1AV40_TRISP</name>
<dbReference type="Proteomes" id="UP000054776">
    <property type="component" value="Unassembled WGS sequence"/>
</dbReference>
<proteinExistence type="predicted"/>
<gene>
    <name evidence="1" type="ORF">T01_2463</name>
</gene>
<organism evidence="1 2">
    <name type="scientific">Trichinella spiralis</name>
    <name type="common">Trichina worm</name>
    <dbReference type="NCBI Taxonomy" id="6334"/>
    <lineage>
        <taxon>Eukaryota</taxon>
        <taxon>Metazoa</taxon>
        <taxon>Ecdysozoa</taxon>
        <taxon>Nematoda</taxon>
        <taxon>Enoplea</taxon>
        <taxon>Dorylaimia</taxon>
        <taxon>Trichinellida</taxon>
        <taxon>Trichinellidae</taxon>
        <taxon>Trichinella</taxon>
    </lineage>
</organism>
<evidence type="ECO:0000313" key="1">
    <source>
        <dbReference type="EMBL" id="KRY28582.1"/>
    </source>
</evidence>
<sequence>MYNLTPILLTLLTKQETTAVIVGIMREKRRTSGIRDRMIELKIKGETSEKPRFQILCICSVYISCLSDDKISFLHSIKQSIITANRFKRESNKHKFPNQQNNII</sequence>
<dbReference type="EMBL" id="JYDH01000199">
    <property type="protein sequence ID" value="KRY28582.1"/>
    <property type="molecule type" value="Genomic_DNA"/>
</dbReference>
<protein>
    <submittedName>
        <fullName evidence="1">Uncharacterized protein</fullName>
    </submittedName>
</protein>
<reference evidence="1 2" key="1">
    <citation type="submission" date="2015-01" db="EMBL/GenBank/DDBJ databases">
        <title>Evolution of Trichinella species and genotypes.</title>
        <authorList>
            <person name="Korhonen P.K."/>
            <person name="Edoardo P."/>
            <person name="Giuseppe L.R."/>
            <person name="Gasser R.B."/>
        </authorList>
    </citation>
    <scope>NUCLEOTIDE SEQUENCE [LARGE SCALE GENOMIC DNA]</scope>
    <source>
        <strain evidence="1">ISS3</strain>
    </source>
</reference>
<keyword evidence="2" id="KW-1185">Reference proteome</keyword>
<accession>A0A0V1AV40</accession>
<dbReference type="AlphaFoldDB" id="A0A0V1AV40"/>
<evidence type="ECO:0000313" key="2">
    <source>
        <dbReference type="Proteomes" id="UP000054776"/>
    </source>
</evidence>